<feature type="region of interest" description="Disordered" evidence="1">
    <location>
        <begin position="75"/>
        <end position="98"/>
    </location>
</feature>
<feature type="compositionally biased region" description="Polar residues" evidence="1">
    <location>
        <begin position="348"/>
        <end position="361"/>
    </location>
</feature>
<feature type="compositionally biased region" description="Low complexity" evidence="1">
    <location>
        <begin position="497"/>
        <end position="509"/>
    </location>
</feature>
<feature type="compositionally biased region" description="Pro residues" evidence="1">
    <location>
        <begin position="300"/>
        <end position="311"/>
    </location>
</feature>
<keyword evidence="3" id="KW-1185">Reference proteome</keyword>
<feature type="compositionally biased region" description="Low complexity" evidence="1">
    <location>
        <begin position="312"/>
        <end position="330"/>
    </location>
</feature>
<feature type="compositionally biased region" description="Low complexity" evidence="1">
    <location>
        <begin position="198"/>
        <end position="223"/>
    </location>
</feature>
<feature type="compositionally biased region" description="Low complexity" evidence="1">
    <location>
        <begin position="275"/>
        <end position="285"/>
    </location>
</feature>
<protein>
    <submittedName>
        <fullName evidence="2">Uncharacterized protein</fullName>
    </submittedName>
</protein>
<feature type="region of interest" description="Disordered" evidence="1">
    <location>
        <begin position="275"/>
        <end position="330"/>
    </location>
</feature>
<proteinExistence type="predicted"/>
<feature type="compositionally biased region" description="Low complexity" evidence="1">
    <location>
        <begin position="752"/>
        <end position="762"/>
    </location>
</feature>
<feature type="region of interest" description="Disordered" evidence="1">
    <location>
        <begin position="495"/>
        <end position="557"/>
    </location>
</feature>
<name>A0A8S1TXX1_PAROT</name>
<dbReference type="OrthoDB" id="311065at2759"/>
<feature type="compositionally biased region" description="Low complexity" evidence="1">
    <location>
        <begin position="362"/>
        <end position="379"/>
    </location>
</feature>
<comment type="caution">
    <text evidence="2">The sequence shown here is derived from an EMBL/GenBank/DDBJ whole genome shotgun (WGS) entry which is preliminary data.</text>
</comment>
<feature type="region of interest" description="Disordered" evidence="1">
    <location>
        <begin position="404"/>
        <end position="480"/>
    </location>
</feature>
<dbReference type="EMBL" id="CAJJDP010000033">
    <property type="protein sequence ID" value="CAD8157158.1"/>
    <property type="molecule type" value="Genomic_DNA"/>
</dbReference>
<dbReference type="Proteomes" id="UP000683925">
    <property type="component" value="Unassembled WGS sequence"/>
</dbReference>
<evidence type="ECO:0000313" key="3">
    <source>
        <dbReference type="Proteomes" id="UP000683925"/>
    </source>
</evidence>
<feature type="region of interest" description="Disordered" evidence="1">
    <location>
        <begin position="184"/>
        <end position="223"/>
    </location>
</feature>
<sequence length="821" mass="92539">MADLTTLRSQINQWTLDQDNKTFTKLDQMSTNLLTKFGAVSSDIRSVQHQANSIHAQINQAFNRFLTLSDSRFTEQRMAPPQEAPPKAAPPQNKDEGLSTAQKYTKALGIALQSLDLQQMAQDDDIFDDRDDKSISVFSAATTSGTVSKSVKLPAMFGTPQFNNNKFIGLFDDFDEAPIQEPVRQSAPVPAYRQSEAQPQQQGFANQQSQQVQPQAQQQIRQSIKQDQSQFLYSGDNNQFITRTNSALGNSMMNSQLGFVDPQQKEAFNQAFAPPYQQQQQQGYQPLPPPQTQRPTVVDAPPPPPLPPPTQQPQYTQPQTVVQQQPAQQFAPTLQDQLNSLIQKQREQNPPTIQQQPNYSTQQQEQPPIPEQRNPQQPIKVFQPPSVIGAPAYAKEKDKIMSLFDEDDDDDNEGGLFKSTTTNKNKFNNLLTDGVAKQEQNQKPAAVVIKEEEDQDFSVQPRVQSVKPPPKKQLFDETEEETLQKANADKIAAIYTVQQQQPKQEQPKQQVPPPKLTPSRNAFEDSDDEKKKEPQVPVKQAEQLAVSAEEPQVRPSIQQLQNRLNLNMFMKPPGEQVTMKDIKKNEKEHESEFVEQQAERPIVQKKKARGRQALDFDDDDSNKKSNKPAFVIKERTQQTQKAEVVIDRTSYRESIKLSKQTDFEVPITLEVKTEKKDIQVTISQPTQQLPSLSSNKPAQQSDPLAKKNIGKEFEQKGLPNFFNDPLGGGGKKQQQQPVQISNLPGFGGKSNTQTTTVQAAVTPTIAKPQRKNMFSDEEEDAVPKLPMPGQRNEQNLIIIVDLRERLFNSNNKLPLPNRNHK</sequence>
<dbReference type="PANTHER" id="PTHR48125">
    <property type="entry name" value="LP07818P1"/>
    <property type="match status" value="1"/>
</dbReference>
<dbReference type="PANTHER" id="PTHR48125:SF16">
    <property type="entry name" value="UBZ4-TYPE DOMAIN-CONTAINING PROTEIN"/>
    <property type="match status" value="1"/>
</dbReference>
<dbReference type="AlphaFoldDB" id="A0A8S1TXX1"/>
<gene>
    <name evidence="2" type="ORF">POCTA_138.1.T0330174</name>
</gene>
<feature type="compositionally biased region" description="Acidic residues" evidence="1">
    <location>
        <begin position="404"/>
        <end position="413"/>
    </location>
</feature>
<feature type="region of interest" description="Disordered" evidence="1">
    <location>
        <begin position="348"/>
        <end position="383"/>
    </location>
</feature>
<evidence type="ECO:0000256" key="1">
    <source>
        <dbReference type="SAM" id="MobiDB-lite"/>
    </source>
</evidence>
<evidence type="ECO:0000313" key="2">
    <source>
        <dbReference type="EMBL" id="CAD8157158.1"/>
    </source>
</evidence>
<organism evidence="2 3">
    <name type="scientific">Paramecium octaurelia</name>
    <dbReference type="NCBI Taxonomy" id="43137"/>
    <lineage>
        <taxon>Eukaryota</taxon>
        <taxon>Sar</taxon>
        <taxon>Alveolata</taxon>
        <taxon>Ciliophora</taxon>
        <taxon>Intramacronucleata</taxon>
        <taxon>Oligohymenophorea</taxon>
        <taxon>Peniculida</taxon>
        <taxon>Parameciidae</taxon>
        <taxon>Paramecium</taxon>
    </lineage>
</organism>
<feature type="compositionally biased region" description="Basic and acidic residues" evidence="1">
    <location>
        <begin position="582"/>
        <end position="592"/>
    </location>
</feature>
<dbReference type="OMA" id="APPQNKD"/>
<feature type="region of interest" description="Disordered" evidence="1">
    <location>
        <begin position="582"/>
        <end position="642"/>
    </location>
</feature>
<feature type="region of interest" description="Disordered" evidence="1">
    <location>
        <begin position="681"/>
        <end position="789"/>
    </location>
</feature>
<reference evidence="2" key="1">
    <citation type="submission" date="2021-01" db="EMBL/GenBank/DDBJ databases">
        <authorList>
            <consortium name="Genoscope - CEA"/>
            <person name="William W."/>
        </authorList>
    </citation>
    <scope>NUCLEOTIDE SEQUENCE</scope>
</reference>
<feature type="compositionally biased region" description="Low complexity" evidence="1">
    <location>
        <begin position="416"/>
        <end position="432"/>
    </location>
</feature>
<feature type="compositionally biased region" description="Low complexity" evidence="1">
    <location>
        <begin position="683"/>
        <end position="694"/>
    </location>
</feature>
<accession>A0A8S1TXX1</accession>